<evidence type="ECO:0000313" key="2">
    <source>
        <dbReference type="Proteomes" id="UP000031535"/>
    </source>
</evidence>
<dbReference type="Pfam" id="PF09952">
    <property type="entry name" value="AbiEi_2"/>
    <property type="match status" value="1"/>
</dbReference>
<dbReference type="AlphaFoldDB" id="A0A0C2I0H1"/>
<dbReference type="Proteomes" id="UP000031535">
    <property type="component" value="Unassembled WGS sequence"/>
</dbReference>
<name>A0A0C2I0H1_9PSED</name>
<sequence>MKEMIVQAHEALHQLLRQVPIIEIESLGQNVTEANHAADLLAHIRTAKMARTLVCEVLTNGQPRHVRTALLQLHEHIAHEKTAIPVLIAPYLSPAARVMCRDRQVGFLDLQGNAWIAFDGVFIERQVTDKPATEHRALKSLFKPKSAQLLRAMLREPEKAWRVTELVEATGVSLGHVSNVRTALLDREWARTTSSGLYLSAPDELLDAWSSSYEAPLGERKRFYSPLHGALLENAARHVFSQDSKGHGCFSSFSAANWIAPYARIGTWHFYADHQGLEVLKEALQLTPVTKGDNIVITLPKDKALLFDTVEPSPGVLCTDPVQTYLDLSIAGERGQEAAHYLRQEKFRWTQ</sequence>
<gene>
    <name evidence="1" type="ORF">UCMB321_5805</name>
</gene>
<evidence type="ECO:0008006" key="3">
    <source>
        <dbReference type="Google" id="ProtNLM"/>
    </source>
</evidence>
<accession>A0A0C2I0H1</accession>
<dbReference type="EMBL" id="JXDG01000126">
    <property type="protein sequence ID" value="KIH80460.1"/>
    <property type="molecule type" value="Genomic_DNA"/>
</dbReference>
<reference evidence="1 2" key="1">
    <citation type="submission" date="2015-01" db="EMBL/GenBank/DDBJ databases">
        <title>Complete genome of Pseudomonas batumici UCM B-321 producer of the batumin antibiotic with strong antistaphilococcal and potential anticancer activity.</title>
        <authorList>
            <person name="Klochko V.V."/>
            <person name="Zelena L.B."/>
            <person name="Elena K.A."/>
            <person name="Reva O.N."/>
        </authorList>
    </citation>
    <scope>NUCLEOTIDE SEQUENCE [LARGE SCALE GENOMIC DNA]</scope>
    <source>
        <strain evidence="1 2">UCM B-321</strain>
    </source>
</reference>
<comment type="caution">
    <text evidence="1">The sequence shown here is derived from an EMBL/GenBank/DDBJ whole genome shotgun (WGS) entry which is preliminary data.</text>
</comment>
<dbReference type="PATRIC" id="fig|226910.6.peg.5792"/>
<protein>
    <recommendedName>
        <fullName evidence="3">Transcriptional regulator</fullName>
    </recommendedName>
</protein>
<dbReference type="RefSeq" id="WP_040072137.1">
    <property type="nucleotide sequence ID" value="NZ_JXDG01000126.1"/>
</dbReference>
<dbReference type="OrthoDB" id="6057265at2"/>
<evidence type="ECO:0000313" key="1">
    <source>
        <dbReference type="EMBL" id="KIH80460.1"/>
    </source>
</evidence>
<proteinExistence type="predicted"/>
<dbReference type="InterPro" id="IPR019238">
    <property type="entry name" value="AbiEi_2"/>
</dbReference>
<organism evidence="1 2">
    <name type="scientific">Pseudomonas batumici</name>
    <dbReference type="NCBI Taxonomy" id="226910"/>
    <lineage>
        <taxon>Bacteria</taxon>
        <taxon>Pseudomonadati</taxon>
        <taxon>Pseudomonadota</taxon>
        <taxon>Gammaproteobacteria</taxon>
        <taxon>Pseudomonadales</taxon>
        <taxon>Pseudomonadaceae</taxon>
        <taxon>Pseudomonas</taxon>
    </lineage>
</organism>
<keyword evidence="2" id="KW-1185">Reference proteome</keyword>
<dbReference type="STRING" id="226910.UCMB321_5805"/>